<accession>A0A8S9ZUL1</accession>
<reference evidence="1" key="1">
    <citation type="journal article" date="2020" name="Ecol. Evol.">
        <title>Genome structure and content of the rice root-knot nematode (Meloidogyne graminicola).</title>
        <authorList>
            <person name="Phan N.T."/>
            <person name="Danchin E.G.J."/>
            <person name="Klopp C."/>
            <person name="Perfus-Barbeoch L."/>
            <person name="Kozlowski D.K."/>
            <person name="Koutsovoulos G.D."/>
            <person name="Lopez-Roques C."/>
            <person name="Bouchez O."/>
            <person name="Zahm M."/>
            <person name="Besnard G."/>
            <person name="Bellafiore S."/>
        </authorList>
    </citation>
    <scope>NUCLEOTIDE SEQUENCE</scope>
    <source>
        <strain evidence="1">VN-18</strain>
    </source>
</reference>
<organism evidence="1 2">
    <name type="scientific">Meloidogyne graminicola</name>
    <dbReference type="NCBI Taxonomy" id="189291"/>
    <lineage>
        <taxon>Eukaryota</taxon>
        <taxon>Metazoa</taxon>
        <taxon>Ecdysozoa</taxon>
        <taxon>Nematoda</taxon>
        <taxon>Chromadorea</taxon>
        <taxon>Rhabditida</taxon>
        <taxon>Tylenchina</taxon>
        <taxon>Tylenchomorpha</taxon>
        <taxon>Tylenchoidea</taxon>
        <taxon>Meloidogynidae</taxon>
        <taxon>Meloidogyninae</taxon>
        <taxon>Meloidogyne</taxon>
    </lineage>
</organism>
<gene>
    <name evidence="1" type="ORF">Mgra_00003861</name>
</gene>
<dbReference type="EMBL" id="JABEBT010000027">
    <property type="protein sequence ID" value="KAF7636681.1"/>
    <property type="molecule type" value="Genomic_DNA"/>
</dbReference>
<proteinExistence type="predicted"/>
<sequence length="145" mass="17294">MVQLSCTLIAFKGNICNYINLKLRNSRNVVIKLPVLPLSIEENGWDLLKLQCQMIELNFYRPNLNLIEFTYSRIIIRRKLILYLQRFIREEDNSSLITILINEGHKIPEIYICRPTVEQIFMYNYLVNYLTTARYSSNLFKRIVL</sequence>
<keyword evidence="2" id="KW-1185">Reference proteome</keyword>
<name>A0A8S9ZUL1_9BILA</name>
<evidence type="ECO:0000313" key="1">
    <source>
        <dbReference type="EMBL" id="KAF7636681.1"/>
    </source>
</evidence>
<dbReference type="Proteomes" id="UP000605970">
    <property type="component" value="Unassembled WGS sequence"/>
</dbReference>
<dbReference type="AlphaFoldDB" id="A0A8S9ZUL1"/>
<comment type="caution">
    <text evidence="1">The sequence shown here is derived from an EMBL/GenBank/DDBJ whole genome shotgun (WGS) entry which is preliminary data.</text>
</comment>
<evidence type="ECO:0000313" key="2">
    <source>
        <dbReference type="Proteomes" id="UP000605970"/>
    </source>
</evidence>
<protein>
    <submittedName>
        <fullName evidence="1">Uncharacterized protein</fullName>
    </submittedName>
</protein>